<sequence>MTIIKKAVLAVALGAATLTAASPAMADGYRGYRRGGDTTGAAIAGGIVGLALGAAIASGSRDRYYDDGYYYARPYPRQRSYYVYREYPRYVPVYPHREYRGYDRYDRRGYRHGW</sequence>
<protein>
    <recommendedName>
        <fullName evidence="5">17 kDa surface antigen</fullName>
    </recommendedName>
</protein>
<reference evidence="3 4" key="1">
    <citation type="submission" date="2020-08" db="EMBL/GenBank/DDBJ databases">
        <title>The genome sequence of type strain Novosphingobium flavum NBRC 111647.</title>
        <authorList>
            <person name="Liu Y."/>
        </authorList>
    </citation>
    <scope>NUCLEOTIDE SEQUENCE [LARGE SCALE GENOMIC DNA]</scope>
    <source>
        <strain evidence="3 4">NBRC 111647</strain>
    </source>
</reference>
<dbReference type="AlphaFoldDB" id="A0A7X1FSI5"/>
<proteinExistence type="predicted"/>
<comment type="caution">
    <text evidence="3">The sequence shown here is derived from an EMBL/GenBank/DDBJ whole genome shotgun (WGS) entry which is preliminary data.</text>
</comment>
<keyword evidence="1" id="KW-1133">Transmembrane helix</keyword>
<dbReference type="Proteomes" id="UP000566813">
    <property type="component" value="Unassembled WGS sequence"/>
</dbReference>
<feature type="chain" id="PRO_5031313462" description="17 kDa surface antigen" evidence="2">
    <location>
        <begin position="27"/>
        <end position="114"/>
    </location>
</feature>
<dbReference type="EMBL" id="JACLAW010000008">
    <property type="protein sequence ID" value="MBC2666158.1"/>
    <property type="molecule type" value="Genomic_DNA"/>
</dbReference>
<evidence type="ECO:0000256" key="1">
    <source>
        <dbReference type="SAM" id="Phobius"/>
    </source>
</evidence>
<gene>
    <name evidence="3" type="ORF">H7F51_11580</name>
</gene>
<name>A0A7X1FSI5_9SPHN</name>
<feature type="signal peptide" evidence="2">
    <location>
        <begin position="1"/>
        <end position="26"/>
    </location>
</feature>
<feature type="transmembrane region" description="Helical" evidence="1">
    <location>
        <begin position="42"/>
        <end position="60"/>
    </location>
</feature>
<keyword evidence="1" id="KW-0812">Transmembrane</keyword>
<accession>A0A7X1FSI5</accession>
<keyword evidence="2" id="KW-0732">Signal</keyword>
<evidence type="ECO:0008006" key="5">
    <source>
        <dbReference type="Google" id="ProtNLM"/>
    </source>
</evidence>
<evidence type="ECO:0000313" key="4">
    <source>
        <dbReference type="Proteomes" id="UP000566813"/>
    </source>
</evidence>
<evidence type="ECO:0000313" key="3">
    <source>
        <dbReference type="EMBL" id="MBC2666158.1"/>
    </source>
</evidence>
<evidence type="ECO:0000256" key="2">
    <source>
        <dbReference type="SAM" id="SignalP"/>
    </source>
</evidence>
<dbReference type="RefSeq" id="WP_185664456.1">
    <property type="nucleotide sequence ID" value="NZ_JACLAW010000008.1"/>
</dbReference>
<keyword evidence="1" id="KW-0472">Membrane</keyword>
<keyword evidence="4" id="KW-1185">Reference proteome</keyword>
<organism evidence="3 4">
    <name type="scientific">Novosphingobium flavum</name>
    <dbReference type="NCBI Taxonomy" id="1778672"/>
    <lineage>
        <taxon>Bacteria</taxon>
        <taxon>Pseudomonadati</taxon>
        <taxon>Pseudomonadota</taxon>
        <taxon>Alphaproteobacteria</taxon>
        <taxon>Sphingomonadales</taxon>
        <taxon>Sphingomonadaceae</taxon>
        <taxon>Novosphingobium</taxon>
    </lineage>
</organism>